<gene>
    <name evidence="1" type="ORF">METZ01_LOCUS364148</name>
</gene>
<organism evidence="1">
    <name type="scientific">marine metagenome</name>
    <dbReference type="NCBI Taxonomy" id="408172"/>
    <lineage>
        <taxon>unclassified sequences</taxon>
        <taxon>metagenomes</taxon>
        <taxon>ecological metagenomes</taxon>
    </lineage>
</organism>
<proteinExistence type="predicted"/>
<protein>
    <submittedName>
        <fullName evidence="1">Uncharacterized protein</fullName>
    </submittedName>
</protein>
<reference evidence="1" key="1">
    <citation type="submission" date="2018-05" db="EMBL/GenBank/DDBJ databases">
        <authorList>
            <person name="Lanie J.A."/>
            <person name="Ng W.-L."/>
            <person name="Kazmierczak K.M."/>
            <person name="Andrzejewski T.M."/>
            <person name="Davidsen T.M."/>
            <person name="Wayne K.J."/>
            <person name="Tettelin H."/>
            <person name="Glass J.I."/>
            <person name="Rusch D."/>
            <person name="Podicherti R."/>
            <person name="Tsui H.-C.T."/>
            <person name="Winkler M.E."/>
        </authorList>
    </citation>
    <scope>NUCLEOTIDE SEQUENCE</scope>
</reference>
<dbReference type="AlphaFoldDB" id="A0A382SN03"/>
<name>A0A382SN03_9ZZZZ</name>
<accession>A0A382SN03</accession>
<dbReference type="EMBL" id="UINC01130306">
    <property type="protein sequence ID" value="SVD11294.1"/>
    <property type="molecule type" value="Genomic_DNA"/>
</dbReference>
<sequence>MDLLKDLVFWEDAGGKLTAVRCVLILAETFEVIPVKGLILPNNICICYFHVLRPVRRGIFGYRKFLFHSAYPS</sequence>
<evidence type="ECO:0000313" key="1">
    <source>
        <dbReference type="EMBL" id="SVD11294.1"/>
    </source>
</evidence>